<keyword evidence="2" id="KW-0472">Membrane</keyword>
<evidence type="ECO:0000313" key="4">
    <source>
        <dbReference type="Proteomes" id="UP001432062"/>
    </source>
</evidence>
<dbReference type="Gene3D" id="1.10.510.10">
    <property type="entry name" value="Transferase(Phosphotransferase) domain 1"/>
    <property type="match status" value="1"/>
</dbReference>
<protein>
    <recommendedName>
        <fullName evidence="5">Protein kinase domain-containing protein</fullName>
    </recommendedName>
</protein>
<gene>
    <name evidence="3" type="ORF">OG563_44200</name>
</gene>
<keyword evidence="4" id="KW-1185">Reference proteome</keyword>
<keyword evidence="1" id="KW-0547">Nucleotide-binding</keyword>
<sequence length="362" mass="40858">MTMPGWSAAGRTEYRVDELRIVGDFPLGEGGSAQVWRCTTPDEVSVAFKRYDRDTVRQLQPEVLRELIGRPHRLDQDDRKRLLELCAWPHAVVVENQTVVGTLMPLAPREFFFESHTGPQPRAFTRVAVRVSDAQKRRHTYFDFPHKIARLGQLLVDLQFLHDNDIVVGDLQPNNILTTDARPVDGIVSAHNYFLDCDSFLIGGRGATPRLDPLPWRPPYPVQQFTATTDLFKFALLMIRCLAEDLAANQLDYRQYAQLLPSGDFQKVDRLLTTPHPDLTSADLRALALAWQSVVRPDGRVYRRTDFALREPWNEHTRAAHFAGFSVPTPTSSAPSQGISPMVVLAWVALFLVLLTIVIALA</sequence>
<organism evidence="3 4">
    <name type="scientific">Nocardia vinacea</name>
    <dbReference type="NCBI Taxonomy" id="96468"/>
    <lineage>
        <taxon>Bacteria</taxon>
        <taxon>Bacillati</taxon>
        <taxon>Actinomycetota</taxon>
        <taxon>Actinomycetes</taxon>
        <taxon>Mycobacteriales</taxon>
        <taxon>Nocardiaceae</taxon>
        <taxon>Nocardia</taxon>
    </lineage>
</organism>
<evidence type="ECO:0000256" key="1">
    <source>
        <dbReference type="PROSITE-ProRule" id="PRU10141"/>
    </source>
</evidence>
<dbReference type="EMBL" id="CP109441">
    <property type="protein sequence ID" value="WUV46003.1"/>
    <property type="molecule type" value="Genomic_DNA"/>
</dbReference>
<dbReference type="PROSITE" id="PS00107">
    <property type="entry name" value="PROTEIN_KINASE_ATP"/>
    <property type="match status" value="1"/>
</dbReference>
<evidence type="ECO:0000313" key="3">
    <source>
        <dbReference type="EMBL" id="WUV46003.1"/>
    </source>
</evidence>
<dbReference type="Proteomes" id="UP001432062">
    <property type="component" value="Chromosome"/>
</dbReference>
<name>A0ABZ1YSB9_9NOCA</name>
<keyword evidence="2" id="KW-0812">Transmembrane</keyword>
<accession>A0ABZ1YSB9</accession>
<keyword evidence="1" id="KW-0067">ATP-binding</keyword>
<feature type="transmembrane region" description="Helical" evidence="2">
    <location>
        <begin position="339"/>
        <end position="361"/>
    </location>
</feature>
<proteinExistence type="predicted"/>
<dbReference type="SUPFAM" id="SSF56112">
    <property type="entry name" value="Protein kinase-like (PK-like)"/>
    <property type="match status" value="1"/>
</dbReference>
<dbReference type="InterPro" id="IPR011009">
    <property type="entry name" value="Kinase-like_dom_sf"/>
</dbReference>
<feature type="binding site" evidence="1">
    <location>
        <position position="49"/>
    </location>
    <ligand>
        <name>ATP</name>
        <dbReference type="ChEBI" id="CHEBI:30616"/>
    </ligand>
</feature>
<dbReference type="InterPro" id="IPR017441">
    <property type="entry name" value="Protein_kinase_ATP_BS"/>
</dbReference>
<evidence type="ECO:0000256" key="2">
    <source>
        <dbReference type="SAM" id="Phobius"/>
    </source>
</evidence>
<keyword evidence="2" id="KW-1133">Transmembrane helix</keyword>
<reference evidence="3" key="1">
    <citation type="submission" date="2022-10" db="EMBL/GenBank/DDBJ databases">
        <title>The complete genomes of actinobacterial strains from the NBC collection.</title>
        <authorList>
            <person name="Joergensen T.S."/>
            <person name="Alvarez Arevalo M."/>
            <person name="Sterndorff E.B."/>
            <person name="Faurdal D."/>
            <person name="Vuksanovic O."/>
            <person name="Mourched A.-S."/>
            <person name="Charusanti P."/>
            <person name="Shaw S."/>
            <person name="Blin K."/>
            <person name="Weber T."/>
        </authorList>
    </citation>
    <scope>NUCLEOTIDE SEQUENCE</scope>
    <source>
        <strain evidence="3">NBC_01482</strain>
    </source>
</reference>
<evidence type="ECO:0008006" key="5">
    <source>
        <dbReference type="Google" id="ProtNLM"/>
    </source>
</evidence>
<dbReference type="RefSeq" id="WP_327099264.1">
    <property type="nucleotide sequence ID" value="NZ_CP109149.1"/>
</dbReference>